<feature type="transmembrane region" description="Helical" evidence="11">
    <location>
        <begin position="305"/>
        <end position="328"/>
    </location>
</feature>
<dbReference type="CDD" id="cd00082">
    <property type="entry name" value="HisKA"/>
    <property type="match status" value="1"/>
</dbReference>
<keyword evidence="8 11" id="KW-1133">Transmembrane helix</keyword>
<keyword evidence="11" id="KW-0472">Membrane</keyword>
<evidence type="ECO:0000259" key="12">
    <source>
        <dbReference type="PROSITE" id="PS50109"/>
    </source>
</evidence>
<evidence type="ECO:0000259" key="13">
    <source>
        <dbReference type="PROSITE" id="PS50885"/>
    </source>
</evidence>
<dbReference type="GO" id="GO:0005886">
    <property type="term" value="C:plasma membrane"/>
    <property type="evidence" value="ECO:0007669"/>
    <property type="project" value="UniProtKB-SubCell"/>
</dbReference>
<proteinExistence type="predicted"/>
<feature type="domain" description="HAMP" evidence="13">
    <location>
        <begin position="328"/>
        <end position="377"/>
    </location>
</feature>
<keyword evidence="9" id="KW-0902">Two-component regulatory system</keyword>
<dbReference type="Pfam" id="PF02518">
    <property type="entry name" value="HATPase_c"/>
    <property type="match status" value="1"/>
</dbReference>
<dbReference type="InterPro" id="IPR003660">
    <property type="entry name" value="HAMP_dom"/>
</dbReference>
<evidence type="ECO:0000313" key="15">
    <source>
        <dbReference type="Proteomes" id="UP000561011"/>
    </source>
</evidence>
<dbReference type="Proteomes" id="UP000561011">
    <property type="component" value="Unassembled WGS sequence"/>
</dbReference>
<dbReference type="Pfam" id="PF00512">
    <property type="entry name" value="HisKA"/>
    <property type="match status" value="1"/>
</dbReference>
<evidence type="ECO:0000256" key="6">
    <source>
        <dbReference type="ARBA" id="ARBA00022692"/>
    </source>
</evidence>
<dbReference type="SMART" id="SM00388">
    <property type="entry name" value="HisKA"/>
    <property type="match status" value="1"/>
</dbReference>
<dbReference type="InterPro" id="IPR003661">
    <property type="entry name" value="HisK_dim/P_dom"/>
</dbReference>
<dbReference type="InterPro" id="IPR036097">
    <property type="entry name" value="HisK_dim/P_sf"/>
</dbReference>
<name>A0A853EPK1_9MICO</name>
<evidence type="ECO:0000256" key="2">
    <source>
        <dbReference type="ARBA" id="ARBA00004236"/>
    </source>
</evidence>
<comment type="catalytic activity">
    <reaction evidence="1">
        <text>ATP + protein L-histidine = ADP + protein N-phospho-L-histidine.</text>
        <dbReference type="EC" id="2.7.13.3"/>
    </reaction>
</comment>
<evidence type="ECO:0000256" key="3">
    <source>
        <dbReference type="ARBA" id="ARBA00012438"/>
    </source>
</evidence>
<dbReference type="InterPro" id="IPR050736">
    <property type="entry name" value="Sensor_HK_Regulatory"/>
</dbReference>
<evidence type="ECO:0000256" key="11">
    <source>
        <dbReference type="SAM" id="Phobius"/>
    </source>
</evidence>
<evidence type="ECO:0000256" key="7">
    <source>
        <dbReference type="ARBA" id="ARBA00022777"/>
    </source>
</evidence>
<evidence type="ECO:0000256" key="10">
    <source>
        <dbReference type="SAM" id="MobiDB-lite"/>
    </source>
</evidence>
<dbReference type="EC" id="2.7.13.3" evidence="3"/>
<evidence type="ECO:0000313" key="14">
    <source>
        <dbReference type="EMBL" id="NYS92416.1"/>
    </source>
</evidence>
<dbReference type="PRINTS" id="PR00344">
    <property type="entry name" value="BCTRLSENSOR"/>
</dbReference>
<dbReference type="Gene3D" id="1.10.287.130">
    <property type="match status" value="1"/>
</dbReference>
<dbReference type="PANTHER" id="PTHR43711">
    <property type="entry name" value="TWO-COMPONENT HISTIDINE KINASE"/>
    <property type="match status" value="1"/>
</dbReference>
<accession>A0A853EPK1</accession>
<dbReference type="InterPro" id="IPR036890">
    <property type="entry name" value="HATPase_C_sf"/>
</dbReference>
<dbReference type="RefSeq" id="WP_179912289.1">
    <property type="nucleotide sequence ID" value="NZ_JACBYE010000004.1"/>
</dbReference>
<dbReference type="CDD" id="cd06225">
    <property type="entry name" value="HAMP"/>
    <property type="match status" value="1"/>
</dbReference>
<dbReference type="SUPFAM" id="SSF158472">
    <property type="entry name" value="HAMP domain-like"/>
    <property type="match status" value="1"/>
</dbReference>
<reference evidence="14 15" key="1">
    <citation type="submission" date="2020-07" db="EMBL/GenBank/DDBJ databases">
        <title>MOT database genomes.</title>
        <authorList>
            <person name="Joseph S."/>
            <person name="Aduse-Opoku J."/>
            <person name="Hashim A."/>
            <person name="Wade W."/>
            <person name="Curtis M."/>
        </authorList>
    </citation>
    <scope>NUCLEOTIDE SEQUENCE [LARGE SCALE GENOMIC DNA]</scope>
    <source>
        <strain evidence="14 15">DSM 100099</strain>
    </source>
</reference>
<keyword evidence="4" id="KW-0597">Phosphoprotein</keyword>
<sequence length="613" mass="64205">MRRSLVARLLLAVVAVALVAVLGTVWLTRTTQPSYSIEQAGINLEADVAIVDELLDWSGSHATWDDVGPLVDRLAREHGRRVAVVEQGRTVVDTRPGLPHPDHARTEVDPWQDLVDQVLAPGGSPGTGSDDLAPLPDHLSGALTLDDEQRAESLRRVSAVVECLGLAPETSIGFWPTGRAVLDVTPQPEGCGAPGLAQPIGPEQRVLDQLTDLTNPCLIDAGLPPVDRVVLRPVRADPAGIVLGLETGSDPVRRPAAGDELRCVAAAFTTASAGSVAPSVEVFLTDERGDQRGALDLSPGSQARIALVSAVVVTLVLATAGLVGVPAVRRVRSVTRAARELAAGDLSVVVPVRGGDEVSDLARAFNTMAAELARAREQQQQMVADVSHELRTPLTTLRGWLEGAQEGVVPTDARLVDLLHGETMHLQQITADLHTLTRADSGHLVVRPEPTDVAALLLDVRRASSGRAAADGIELVVDAPDGLVADVDPGRVRQVVDNLVANAVQHSKGARVDLRASQVEGALVLEVVDDGVGISAEDLPRLFDRFWRADDSRTKGSGGSGLGLAISRTLVELHRGTLTAASGLGGGTVFTATFPGSVPPGGPDAQRPASLKV</sequence>
<keyword evidence="6 11" id="KW-0812">Transmembrane</keyword>
<comment type="subcellular location">
    <subcellularLocation>
        <location evidence="2">Cell membrane</location>
    </subcellularLocation>
</comment>
<dbReference type="GO" id="GO:0000155">
    <property type="term" value="F:phosphorelay sensor kinase activity"/>
    <property type="evidence" value="ECO:0007669"/>
    <property type="project" value="InterPro"/>
</dbReference>
<evidence type="ECO:0000256" key="4">
    <source>
        <dbReference type="ARBA" id="ARBA00022553"/>
    </source>
</evidence>
<dbReference type="FunFam" id="3.30.565.10:FF:000006">
    <property type="entry name" value="Sensor histidine kinase WalK"/>
    <property type="match status" value="1"/>
</dbReference>
<gene>
    <name evidence="14" type="ORF">HZZ10_02570</name>
</gene>
<dbReference type="Gene3D" id="3.30.565.10">
    <property type="entry name" value="Histidine kinase-like ATPase, C-terminal domain"/>
    <property type="match status" value="1"/>
</dbReference>
<dbReference type="SUPFAM" id="SSF55874">
    <property type="entry name" value="ATPase domain of HSP90 chaperone/DNA topoisomerase II/histidine kinase"/>
    <property type="match status" value="1"/>
</dbReference>
<dbReference type="PANTHER" id="PTHR43711:SF1">
    <property type="entry name" value="HISTIDINE KINASE 1"/>
    <property type="match status" value="1"/>
</dbReference>
<comment type="caution">
    <text evidence="14">The sequence shown here is derived from an EMBL/GenBank/DDBJ whole genome shotgun (WGS) entry which is preliminary data.</text>
</comment>
<keyword evidence="7 14" id="KW-0418">Kinase</keyword>
<dbReference type="Pfam" id="PF00672">
    <property type="entry name" value="HAMP"/>
    <property type="match status" value="1"/>
</dbReference>
<feature type="region of interest" description="Disordered" evidence="10">
    <location>
        <begin position="594"/>
        <end position="613"/>
    </location>
</feature>
<evidence type="ECO:0000256" key="9">
    <source>
        <dbReference type="ARBA" id="ARBA00023012"/>
    </source>
</evidence>
<dbReference type="EMBL" id="JACBYE010000004">
    <property type="protein sequence ID" value="NYS92416.1"/>
    <property type="molecule type" value="Genomic_DNA"/>
</dbReference>
<dbReference type="InterPro" id="IPR003594">
    <property type="entry name" value="HATPase_dom"/>
</dbReference>
<dbReference type="AlphaFoldDB" id="A0A853EPK1"/>
<dbReference type="InterPro" id="IPR004358">
    <property type="entry name" value="Sig_transdc_His_kin-like_C"/>
</dbReference>
<dbReference type="PROSITE" id="PS50885">
    <property type="entry name" value="HAMP"/>
    <property type="match status" value="1"/>
</dbReference>
<protein>
    <recommendedName>
        <fullName evidence="3">histidine kinase</fullName>
        <ecNumber evidence="3">2.7.13.3</ecNumber>
    </recommendedName>
</protein>
<feature type="domain" description="Histidine kinase" evidence="12">
    <location>
        <begin position="385"/>
        <end position="598"/>
    </location>
</feature>
<dbReference type="SMART" id="SM00304">
    <property type="entry name" value="HAMP"/>
    <property type="match status" value="1"/>
</dbReference>
<organism evidence="14 15">
    <name type="scientific">Sanguibacter inulinus</name>
    <dbReference type="NCBI Taxonomy" id="60922"/>
    <lineage>
        <taxon>Bacteria</taxon>
        <taxon>Bacillati</taxon>
        <taxon>Actinomycetota</taxon>
        <taxon>Actinomycetes</taxon>
        <taxon>Micrococcales</taxon>
        <taxon>Sanguibacteraceae</taxon>
        <taxon>Sanguibacter</taxon>
    </lineage>
</organism>
<evidence type="ECO:0000256" key="1">
    <source>
        <dbReference type="ARBA" id="ARBA00000085"/>
    </source>
</evidence>
<dbReference type="SUPFAM" id="SSF47384">
    <property type="entry name" value="Homodimeric domain of signal transducing histidine kinase"/>
    <property type="match status" value="1"/>
</dbReference>
<dbReference type="Gene3D" id="6.10.340.10">
    <property type="match status" value="1"/>
</dbReference>
<evidence type="ECO:0000256" key="5">
    <source>
        <dbReference type="ARBA" id="ARBA00022679"/>
    </source>
</evidence>
<dbReference type="PROSITE" id="PS50109">
    <property type="entry name" value="HIS_KIN"/>
    <property type="match status" value="1"/>
</dbReference>
<evidence type="ECO:0000256" key="8">
    <source>
        <dbReference type="ARBA" id="ARBA00022989"/>
    </source>
</evidence>
<keyword evidence="5" id="KW-0808">Transferase</keyword>
<keyword evidence="15" id="KW-1185">Reference proteome</keyword>
<dbReference type="SMART" id="SM00387">
    <property type="entry name" value="HATPase_c"/>
    <property type="match status" value="1"/>
</dbReference>
<dbReference type="InterPro" id="IPR005467">
    <property type="entry name" value="His_kinase_dom"/>
</dbReference>